<protein>
    <recommendedName>
        <fullName evidence="6">Endo-1,4-beta-xylanase, GH35 family</fullName>
    </recommendedName>
</protein>
<evidence type="ECO:0000313" key="3">
    <source>
        <dbReference type="EMBL" id="SDM50475.1"/>
    </source>
</evidence>
<keyword evidence="5" id="KW-1185">Reference proteome</keyword>
<reference evidence="2 4" key="3">
    <citation type="journal article" name="Genome Announc.">
        <title>Complete Genome Sequence of Pseudomonas balearica DSM 6083T.</title>
        <authorList>
            <person name="Bennasar-Figueras A."/>
            <person name="Salva-Serra F."/>
            <person name="Jaen-Luchoro D."/>
            <person name="Segui C."/>
            <person name="Aliaga F."/>
            <person name="Busquets A."/>
            <person name="Gomila M."/>
            <person name="Moore E.R."/>
            <person name="Lalucat J."/>
        </authorList>
    </citation>
    <scope>NUCLEOTIDE SEQUENCE [LARGE SCALE GENOMIC DNA]</scope>
    <source>
        <strain evidence="4">DSM 6083</strain>
        <strain evidence="2">DSM6083</strain>
    </source>
</reference>
<dbReference type="InterPro" id="IPR051923">
    <property type="entry name" value="Glycosyl_Hydrolase_39"/>
</dbReference>
<dbReference type="PANTHER" id="PTHR12631">
    <property type="entry name" value="ALPHA-L-IDURONIDASE"/>
    <property type="match status" value="1"/>
</dbReference>
<dbReference type="EMBL" id="CP007511">
    <property type="protein sequence ID" value="AJE15682.1"/>
    <property type="molecule type" value="Genomic_DNA"/>
</dbReference>
<sequence length="432" mass="48599">MSTRFNPLLLAAALSLAPMALAQDAFIVGVCSHELHRGQPDSPANRLMQRAGIESVRTDAHWAFVERQRDQLEIERHWYRYLEDTQASGLQSLFILGYGNSFHAEGQKPRSEPVRAAFNRYVGFVGEALKGQVSFYEVWNEWDVEDPVSPAFTEDYARLVADAAGIIRERDPQARVLAGAVTSLGIESGFARRLIDNGVLNSVDGLSLHPYVHCRGRGRNTPEAWIDWLDDVDRELTLAAGRPAPLYLTEMAWPSHQGACGVDEQTQAAYLARSFFLARTLPSIRGMWWYDLRNDGTDRREREHNFGLLRHDYQPKPAYRVLTAISPIVRDYEYLGQERRRSRDVFLLRFRHEGDEVLVGWSAGEPTSLLLEAPAARRGRLQLIDTAQPLLGRHSGQAQWNCPADGSACSVKVELGAFPKVFSLNPLTEGDE</sequence>
<keyword evidence="1" id="KW-0732">Signal</keyword>
<name>A0A8D4C1X9_9GAMM</name>
<dbReference type="RefSeq" id="WP_043220750.1">
    <property type="nucleotide sequence ID" value="NZ_CP007511.1"/>
</dbReference>
<evidence type="ECO:0000313" key="2">
    <source>
        <dbReference type="EMBL" id="AJE15682.1"/>
    </source>
</evidence>
<dbReference type="Proteomes" id="UP000182276">
    <property type="component" value="Unassembled WGS sequence"/>
</dbReference>
<dbReference type="EMBL" id="FNHO01000005">
    <property type="protein sequence ID" value="SDM50475.1"/>
    <property type="molecule type" value="Genomic_DNA"/>
</dbReference>
<feature type="signal peptide" evidence="1">
    <location>
        <begin position="1"/>
        <end position="22"/>
    </location>
</feature>
<feature type="chain" id="PRO_5033987731" description="Endo-1,4-beta-xylanase, GH35 family" evidence="1">
    <location>
        <begin position="23"/>
        <end position="432"/>
    </location>
</feature>
<dbReference type="SUPFAM" id="SSF51445">
    <property type="entry name" value="(Trans)glycosidases"/>
    <property type="match status" value="1"/>
</dbReference>
<reference evidence="4" key="1">
    <citation type="submission" date="2014-03" db="EMBL/GenBank/DDBJ databases">
        <title>Complete genome of Pseudomonas balearica DSM 6083T, a sewage water isolate from an enrichment with 2-methylnaphthalene.</title>
        <authorList>
            <person name="Salva-Serra F."/>
            <person name="Jaen-Luchoro D."/>
            <person name="Busquets A."/>
            <person name="Pena A."/>
            <person name="Gomila M."/>
            <person name="Bosch R."/>
            <person name="Nogales B."/>
            <person name="Garcia-Valdes E."/>
            <person name="Lalucat J."/>
            <person name="Bennasar A."/>
        </authorList>
    </citation>
    <scope>NUCLEOTIDE SEQUENCE [LARGE SCALE GENOMIC DNA]</scope>
    <source>
        <strain evidence="4">DSM 6083</strain>
    </source>
</reference>
<accession>A0A8D4C1X9</accession>
<dbReference type="PANTHER" id="PTHR12631:SF10">
    <property type="entry name" value="BETA-XYLOSIDASE-LIKE PROTEIN-RELATED"/>
    <property type="match status" value="1"/>
</dbReference>
<evidence type="ECO:0000313" key="5">
    <source>
        <dbReference type="Proteomes" id="UP000182276"/>
    </source>
</evidence>
<dbReference type="Proteomes" id="UP000031271">
    <property type="component" value="Chromosome"/>
</dbReference>
<evidence type="ECO:0008006" key="6">
    <source>
        <dbReference type="Google" id="ProtNLM"/>
    </source>
</evidence>
<organism evidence="2 4">
    <name type="scientific">Stutzerimonas balearica DSM 6083</name>
    <dbReference type="NCBI Taxonomy" id="1123016"/>
    <lineage>
        <taxon>Bacteria</taxon>
        <taxon>Pseudomonadati</taxon>
        <taxon>Pseudomonadota</taxon>
        <taxon>Gammaproteobacteria</taxon>
        <taxon>Pseudomonadales</taxon>
        <taxon>Pseudomonadaceae</taxon>
        <taxon>Stutzerimonas</taxon>
    </lineage>
</organism>
<dbReference type="GeneID" id="77260586"/>
<proteinExistence type="predicted"/>
<dbReference type="GO" id="GO:0004553">
    <property type="term" value="F:hydrolase activity, hydrolyzing O-glycosyl compounds"/>
    <property type="evidence" value="ECO:0007669"/>
    <property type="project" value="TreeGrafter"/>
</dbReference>
<reference evidence="3 5" key="2">
    <citation type="submission" date="2016-10" db="EMBL/GenBank/DDBJ databases">
        <authorList>
            <person name="Varghese N."/>
            <person name="Submissions S."/>
        </authorList>
    </citation>
    <scope>NUCLEOTIDE SEQUENCE [LARGE SCALE GENOMIC DNA]</scope>
    <source>
        <strain evidence="3 5">DSM 6083</strain>
    </source>
</reference>
<dbReference type="InterPro" id="IPR017853">
    <property type="entry name" value="GH"/>
</dbReference>
<evidence type="ECO:0000313" key="4">
    <source>
        <dbReference type="Proteomes" id="UP000031271"/>
    </source>
</evidence>
<dbReference type="AlphaFoldDB" id="A0A8D4C1X9"/>
<gene>
    <name evidence="2" type="ORF">CL52_11805</name>
    <name evidence="3" type="ORF">SAMN05660875_105273</name>
</gene>
<evidence type="ECO:0000256" key="1">
    <source>
        <dbReference type="SAM" id="SignalP"/>
    </source>
</evidence>
<dbReference type="Gene3D" id="3.20.20.80">
    <property type="entry name" value="Glycosidases"/>
    <property type="match status" value="1"/>
</dbReference>
<dbReference type="KEGG" id="pbm:CL52_11805"/>